<proteinExistence type="inferred from homology"/>
<gene>
    <name evidence="7" type="primary">LOC118349910</name>
</gene>
<reference evidence="7" key="1">
    <citation type="submission" date="2025-08" db="UniProtKB">
        <authorList>
            <consortium name="RefSeq"/>
        </authorList>
    </citation>
    <scope>IDENTIFICATION</scope>
    <source>
        <tissue evidence="7">Leaves</tissue>
    </source>
</reference>
<dbReference type="SUPFAM" id="SSF51735">
    <property type="entry name" value="NAD(P)-binding Rossmann-fold domains"/>
    <property type="match status" value="1"/>
</dbReference>
<evidence type="ECO:0000256" key="4">
    <source>
        <dbReference type="ARBA" id="ARBA00023027"/>
    </source>
</evidence>
<dbReference type="InterPro" id="IPR010945">
    <property type="entry name" value="Malate_DH_type2"/>
</dbReference>
<feature type="domain" description="Lactate/malate dehydrogenase N-terminal" evidence="5">
    <location>
        <begin position="46"/>
        <end position="166"/>
    </location>
</feature>
<accession>A0A6P9F797</accession>
<name>A0A6P9F797_JUGRE</name>
<keyword evidence="4" id="KW-0520">NAD</keyword>
<comment type="similarity">
    <text evidence="1">Belongs to the LDH/MDH superfamily. MDH type 2 family.</text>
</comment>
<evidence type="ECO:0000256" key="3">
    <source>
        <dbReference type="ARBA" id="ARBA00023002"/>
    </source>
</evidence>
<dbReference type="GeneID" id="118349910"/>
<dbReference type="GO" id="GO:0006107">
    <property type="term" value="P:oxaloacetate metabolic process"/>
    <property type="evidence" value="ECO:0000318"/>
    <property type="project" value="GO_Central"/>
</dbReference>
<dbReference type="KEGG" id="jre:118349910"/>
<dbReference type="GO" id="GO:0006108">
    <property type="term" value="P:malate metabolic process"/>
    <property type="evidence" value="ECO:0000318"/>
    <property type="project" value="GO_Central"/>
</dbReference>
<dbReference type="Proteomes" id="UP000235220">
    <property type="component" value="Chromosome 11"/>
</dbReference>
<dbReference type="EC" id="1.1.1.37" evidence="2"/>
<keyword evidence="6" id="KW-1185">Reference proteome</keyword>
<dbReference type="Pfam" id="PF00056">
    <property type="entry name" value="Ldh_1_N"/>
    <property type="match status" value="1"/>
</dbReference>
<keyword evidence="3" id="KW-0560">Oxidoreductase</keyword>
<dbReference type="PANTHER" id="PTHR23382">
    <property type="entry name" value="MALATE DEHYDROGENASE"/>
    <property type="match status" value="1"/>
</dbReference>
<evidence type="ECO:0000313" key="6">
    <source>
        <dbReference type="Proteomes" id="UP000235220"/>
    </source>
</evidence>
<dbReference type="RefSeq" id="XP_035551758.1">
    <property type="nucleotide sequence ID" value="XM_035695865.1"/>
</dbReference>
<dbReference type="InterPro" id="IPR001236">
    <property type="entry name" value="Lactate/malate_DH_N"/>
</dbReference>
<dbReference type="InterPro" id="IPR036291">
    <property type="entry name" value="NAD(P)-bd_dom_sf"/>
</dbReference>
<dbReference type="InParanoid" id="A0A6P9F797"/>
<dbReference type="AlphaFoldDB" id="A0A6P9F797"/>
<sequence length="168" mass="18573">MALRFPPQLLSIVFYFYSSQFTSFVEIGSYLSLLDLDQMAKEPVCVLVTGAVAQIRYALIPMIVRGVMLGPNQPMILHMLDIPHAAEALNGVKIELADATFPLLKGVVPTTYVEKCTRKDDTERKDVMSINVSIYKSQVSALEKHAIATCKVLVFANPKDTNVLILKG</sequence>
<evidence type="ECO:0000259" key="5">
    <source>
        <dbReference type="Pfam" id="PF00056"/>
    </source>
</evidence>
<dbReference type="GO" id="GO:0030060">
    <property type="term" value="F:L-malate dehydrogenase (NAD+) activity"/>
    <property type="evidence" value="ECO:0000318"/>
    <property type="project" value="GO_Central"/>
</dbReference>
<evidence type="ECO:0000313" key="7">
    <source>
        <dbReference type="RefSeq" id="XP_035551758.1"/>
    </source>
</evidence>
<dbReference type="Gene3D" id="3.40.50.720">
    <property type="entry name" value="NAD(P)-binding Rossmann-like Domain"/>
    <property type="match status" value="2"/>
</dbReference>
<dbReference type="OrthoDB" id="1926594at2759"/>
<organism evidence="6 7">
    <name type="scientific">Juglans regia</name>
    <name type="common">English walnut</name>
    <dbReference type="NCBI Taxonomy" id="51240"/>
    <lineage>
        <taxon>Eukaryota</taxon>
        <taxon>Viridiplantae</taxon>
        <taxon>Streptophyta</taxon>
        <taxon>Embryophyta</taxon>
        <taxon>Tracheophyta</taxon>
        <taxon>Spermatophyta</taxon>
        <taxon>Magnoliopsida</taxon>
        <taxon>eudicotyledons</taxon>
        <taxon>Gunneridae</taxon>
        <taxon>Pentapetalae</taxon>
        <taxon>rosids</taxon>
        <taxon>fabids</taxon>
        <taxon>Fagales</taxon>
        <taxon>Juglandaceae</taxon>
        <taxon>Juglans</taxon>
    </lineage>
</organism>
<dbReference type="FunFam" id="3.40.50.720:FF:000010">
    <property type="entry name" value="Malate dehydrogenase"/>
    <property type="match status" value="1"/>
</dbReference>
<dbReference type="GO" id="GO:0006099">
    <property type="term" value="P:tricarboxylic acid cycle"/>
    <property type="evidence" value="ECO:0000318"/>
    <property type="project" value="GO_Central"/>
</dbReference>
<evidence type="ECO:0000256" key="1">
    <source>
        <dbReference type="ARBA" id="ARBA00009613"/>
    </source>
</evidence>
<evidence type="ECO:0000256" key="2">
    <source>
        <dbReference type="ARBA" id="ARBA00012995"/>
    </source>
</evidence>
<protein>
    <recommendedName>
        <fullName evidence="2">malate dehydrogenase</fullName>
        <ecNumber evidence="2">1.1.1.37</ecNumber>
    </recommendedName>
</protein>